<dbReference type="PANTHER" id="PTHR39961">
    <property type="entry name" value="HYPOTHETICAL CYTOSOLIC PROTEIN"/>
    <property type="match status" value="1"/>
</dbReference>
<evidence type="ECO:0000313" key="2">
    <source>
        <dbReference type="Proteomes" id="UP000177629"/>
    </source>
</evidence>
<dbReference type="EMBL" id="MHSS01000002">
    <property type="protein sequence ID" value="OHA48840.1"/>
    <property type="molecule type" value="Genomic_DNA"/>
</dbReference>
<sequence length="171" mass="18791">MTLSKQDFFSPTVGRLSFDGVVYAIVGLVREYPGAPFRISVGTDSEEILGHVKFMTVIHVWRIGHGARAFRTEGNGSEIKTGTPKNFRPRIYEEILRTATLAQELRSALREAFGDPNLEDIEVHADVSETGGTSSMLREVIGMLKGYGFADALIKIKPEAYAASAVADHYI</sequence>
<comment type="caution">
    <text evidence="1">The sequence shown here is derived from an EMBL/GenBank/DDBJ whole genome shotgun (WGS) entry which is preliminary data.</text>
</comment>
<dbReference type="Proteomes" id="UP000177629">
    <property type="component" value="Unassembled WGS sequence"/>
</dbReference>
<dbReference type="AlphaFoldDB" id="A0A1G2PKJ3"/>
<evidence type="ECO:0000313" key="1">
    <source>
        <dbReference type="EMBL" id="OHA48840.1"/>
    </source>
</evidence>
<reference evidence="1 2" key="1">
    <citation type="journal article" date="2016" name="Nat. Commun.">
        <title>Thousands of microbial genomes shed light on interconnected biogeochemical processes in an aquifer system.</title>
        <authorList>
            <person name="Anantharaman K."/>
            <person name="Brown C.T."/>
            <person name="Hug L.A."/>
            <person name="Sharon I."/>
            <person name="Castelle C.J."/>
            <person name="Probst A.J."/>
            <person name="Thomas B.C."/>
            <person name="Singh A."/>
            <person name="Wilkins M.J."/>
            <person name="Karaoz U."/>
            <person name="Brodie E.L."/>
            <person name="Williams K.H."/>
            <person name="Hubbard S.S."/>
            <person name="Banfield J.F."/>
        </authorList>
    </citation>
    <scope>NUCLEOTIDE SEQUENCE [LARGE SCALE GENOMIC DNA]</scope>
</reference>
<gene>
    <name evidence="1" type="ORF">A2806_04045</name>
</gene>
<proteinExistence type="predicted"/>
<dbReference type="Pfam" id="PF04308">
    <property type="entry name" value="RNaseH_like"/>
    <property type="match status" value="1"/>
</dbReference>
<name>A0A1G2PKJ3_9BACT</name>
<protein>
    <submittedName>
        <fullName evidence="1">Uncharacterized protein</fullName>
    </submittedName>
</protein>
<organism evidence="1 2">
    <name type="scientific">Candidatus Terrybacteria bacterium RIFCSPHIGHO2_01_FULL_48_17</name>
    <dbReference type="NCBI Taxonomy" id="1802362"/>
    <lineage>
        <taxon>Bacteria</taxon>
        <taxon>Candidatus Terryibacteriota</taxon>
    </lineage>
</organism>
<dbReference type="PANTHER" id="PTHR39961:SF1">
    <property type="entry name" value="DUF458 DOMAIN-CONTAINING PROTEIN"/>
    <property type="match status" value="1"/>
</dbReference>
<dbReference type="STRING" id="1802362.A2806_04045"/>
<dbReference type="InterPro" id="IPR007405">
    <property type="entry name" value="Phage_KVP40_Orf299"/>
</dbReference>
<accession>A0A1G2PKJ3</accession>